<organism evidence="5 6">
    <name type="scientific">Floridaenema aerugineum BLCC-F46</name>
    <dbReference type="NCBI Taxonomy" id="3153654"/>
    <lineage>
        <taxon>Bacteria</taxon>
        <taxon>Bacillati</taxon>
        <taxon>Cyanobacteriota</taxon>
        <taxon>Cyanophyceae</taxon>
        <taxon>Oscillatoriophycideae</taxon>
        <taxon>Aerosakkonematales</taxon>
        <taxon>Aerosakkonemataceae</taxon>
        <taxon>Floridanema</taxon>
        <taxon>Floridanema aerugineum</taxon>
    </lineage>
</organism>
<comment type="caution">
    <text evidence="5">The sequence shown here is derived from an EMBL/GenBank/DDBJ whole genome shotgun (WGS) entry which is preliminary data.</text>
</comment>
<evidence type="ECO:0000313" key="6">
    <source>
        <dbReference type="Proteomes" id="UP001576774"/>
    </source>
</evidence>
<feature type="region of interest" description="Disordered" evidence="1">
    <location>
        <begin position="1"/>
        <end position="23"/>
    </location>
</feature>
<evidence type="ECO:0000256" key="1">
    <source>
        <dbReference type="SAM" id="MobiDB-lite"/>
    </source>
</evidence>
<dbReference type="EMBL" id="JBHFNQ010000100">
    <property type="protein sequence ID" value="MFB2877730.1"/>
    <property type="molecule type" value="Genomic_DNA"/>
</dbReference>
<dbReference type="RefSeq" id="WP_413270825.1">
    <property type="nucleotide sequence ID" value="NZ_JBHFNQ010000100.1"/>
</dbReference>
<feature type="domain" description="pPIWI-RE RNaseH" evidence="2">
    <location>
        <begin position="620"/>
        <end position="874"/>
    </location>
</feature>
<accession>A0ABV4X4L6</accession>
<dbReference type="InterPro" id="IPR025085">
    <property type="entry name" value="pPIWI_RE_X"/>
</dbReference>
<feature type="domain" description="pPIWI-RE module N-terminal" evidence="3">
    <location>
        <begin position="34"/>
        <end position="413"/>
    </location>
</feature>
<sequence length="911" mass="104403">MYSKQLTEDHQNNSSSQQQQEKYPPVNELQALGWIIDGADLSIFGNIYTLELPPSWVDLLNPLAHIDETPPIRSLYAAIKGCAPNITYIFPGSFRREPNQRPPYWLAATDRNGLISISQLGRLIRTWLRENYEHLVAQKLAKDMQPALDSLNWQPLDLNSAPIDILQSLLPHLVARWLTTQKFRLGLHDSKGHESLWNLVYVADPDTNEATLVTWHPDDFKHPKYAWQGKVSFYIRLRLAPSDGKTPNLLLMKAGIRRYLTRPLVEWDATKNCHKIRFPKGQRSSAYLAVTEIDWMKEQPLVAATTPDTTLVKLKLARHDDLHWEGRLGKILSNFTSIEIPEPQAFLQAPLSSAPQLLMVYRNTFGSYAVKAGIEAADRYELFKRISRMMPVGIKEAPIIDRIDIKRQSKKRLSSRTRPLIIPPSTSSSTYHIQIACTQKEIFVNALQEILSSPKTKGKLTQVNESSWDFTNQLGQCYRVNISLDSLPEEHIASLDLQNKYSKGIAAAANQSRASRIEADLKKSSPLTNTKHGIIVELLDYRKVKSKERLKDPKPGIRWGYAYNGTLLQFFAPNEQITESGLHKKCLNTTLDLLRQLNFPLGIPFYTGLYNTQLPERLDILGIYIIRLNARNFKEDNVNLPIVILLDGDYLCSQVEVYLPSEHGPIRLPYNEALLQIANLERHHSLKYDSDQIRNFIECVFRDYPIKRPTLLMFDDQNIRKDLPDLCQTPGNSTQNGWHTNLLFMKDLSQIRVARLRYSSNNLVSDLCPLSNFNRYSGLYHNPDFSTAVFSIGRSPQSAKRPTASRKRDRMTKPGWNQSVLEIQWLCLQPGDNLVDWSVAVHRLRESSPFLDLEITTAFPQPLHQATHFRDYITRLETESEENSEDLEIEFDDNEAEDEVISSSIEQLRLF</sequence>
<feature type="compositionally biased region" description="Basic and acidic residues" evidence="1">
    <location>
        <begin position="1"/>
        <end position="11"/>
    </location>
</feature>
<proteinExistence type="predicted"/>
<evidence type="ECO:0000313" key="5">
    <source>
        <dbReference type="EMBL" id="MFB2877730.1"/>
    </source>
</evidence>
<dbReference type="InterPro" id="IPR040496">
    <property type="entry name" value="MID_pPIWI_RE"/>
</dbReference>
<dbReference type="Pfam" id="PF13032">
    <property type="entry name" value="RNaseH_pPIWI_RE"/>
    <property type="match status" value="1"/>
</dbReference>
<keyword evidence="6" id="KW-1185">Reference proteome</keyword>
<feature type="domain" description="Prokaryotic pPIWI-RE MID" evidence="4">
    <location>
        <begin position="501"/>
        <end position="597"/>
    </location>
</feature>
<dbReference type="InterPro" id="IPR024996">
    <property type="entry name" value="RNaseH_pPIWI_RE"/>
</dbReference>
<name>A0ABV4X4L6_9CYAN</name>
<dbReference type="Pfam" id="PF18157">
    <property type="entry name" value="MID_pPIWI_RE"/>
    <property type="match status" value="1"/>
</dbReference>
<dbReference type="Pfam" id="PF13111">
    <property type="entry name" value="pPIWI_RE_X"/>
    <property type="match status" value="1"/>
</dbReference>
<evidence type="ECO:0000259" key="3">
    <source>
        <dbReference type="Pfam" id="PF13111"/>
    </source>
</evidence>
<protein>
    <submittedName>
        <fullName evidence="5">PPIWI_RE module domain-containing protein</fullName>
    </submittedName>
</protein>
<evidence type="ECO:0000259" key="2">
    <source>
        <dbReference type="Pfam" id="PF13032"/>
    </source>
</evidence>
<dbReference type="Proteomes" id="UP001576774">
    <property type="component" value="Unassembled WGS sequence"/>
</dbReference>
<gene>
    <name evidence="5" type="ORF">ACE1CC_12825</name>
</gene>
<evidence type="ECO:0000259" key="4">
    <source>
        <dbReference type="Pfam" id="PF18157"/>
    </source>
</evidence>
<reference evidence="5 6" key="1">
    <citation type="submission" date="2024-09" db="EMBL/GenBank/DDBJ databases">
        <title>Floridaenema gen nov. (Aerosakkonemataceae, Aerosakkonematales ord. nov., Cyanobacteria) from benthic tropical and subtropical fresh waters, with the description of four new species.</title>
        <authorList>
            <person name="Moretto J.A."/>
            <person name="Berthold D.E."/>
            <person name="Lefler F.W."/>
            <person name="Huang I.-S."/>
            <person name="Laughinghouse H. IV."/>
        </authorList>
    </citation>
    <scope>NUCLEOTIDE SEQUENCE [LARGE SCALE GENOMIC DNA]</scope>
    <source>
        <strain evidence="5 6">BLCC-F46</strain>
    </source>
</reference>